<evidence type="ECO:0000313" key="1">
    <source>
        <dbReference type="Proteomes" id="UP001515500"/>
    </source>
</evidence>
<protein>
    <submittedName>
        <fullName evidence="2">Uncharacterized protein LOC120271601</fullName>
    </submittedName>
</protein>
<proteinExistence type="predicted"/>
<dbReference type="Proteomes" id="UP001515500">
    <property type="component" value="Chromosome 11"/>
</dbReference>
<reference evidence="2" key="1">
    <citation type="submission" date="2025-08" db="UniProtKB">
        <authorList>
            <consortium name="RefSeq"/>
        </authorList>
    </citation>
    <scope>IDENTIFICATION</scope>
</reference>
<dbReference type="GeneID" id="120271601"/>
<keyword evidence="1" id="KW-1185">Reference proteome</keyword>
<dbReference type="AlphaFoldDB" id="A0AB40C4D3"/>
<name>A0AB40C4D3_DIOCR</name>
<dbReference type="RefSeq" id="XP_039134214.1">
    <property type="nucleotide sequence ID" value="XM_039278280.1"/>
</dbReference>
<organism evidence="1 2">
    <name type="scientific">Dioscorea cayennensis subsp. rotundata</name>
    <name type="common">White Guinea yam</name>
    <name type="synonym">Dioscorea rotundata</name>
    <dbReference type="NCBI Taxonomy" id="55577"/>
    <lineage>
        <taxon>Eukaryota</taxon>
        <taxon>Viridiplantae</taxon>
        <taxon>Streptophyta</taxon>
        <taxon>Embryophyta</taxon>
        <taxon>Tracheophyta</taxon>
        <taxon>Spermatophyta</taxon>
        <taxon>Magnoliopsida</taxon>
        <taxon>Liliopsida</taxon>
        <taxon>Dioscoreales</taxon>
        <taxon>Dioscoreaceae</taxon>
        <taxon>Dioscorea</taxon>
    </lineage>
</organism>
<gene>
    <name evidence="2" type="primary">LOC120271601</name>
</gene>
<accession>A0AB40C4D3</accession>
<evidence type="ECO:0000313" key="2">
    <source>
        <dbReference type="RefSeq" id="XP_039134214.1"/>
    </source>
</evidence>
<sequence>MEVEAYDNDRIYKVRIPKWHYNHINILKELKEGDQVILFNSRLRLFSEKLKSRWFGPYIVTEVSPHCAVEITSLKKGTFKVNEHRPKPYFGVEASNDDAEIIFLREPHEIRYGPLNEEIDRQASQRDFP</sequence>